<feature type="domain" description="Acyltransferase 3" evidence="2">
    <location>
        <begin position="34"/>
        <end position="383"/>
    </location>
</feature>
<protein>
    <recommendedName>
        <fullName evidence="2">Acyltransferase 3 domain-containing protein</fullName>
    </recommendedName>
</protein>
<sequence length="414" mass="45532">MGYLAADIAAHCFTRKSRRERELTATRTTSSRHYGLDWLRIAAFAVLIVYHIAMAFSPWRWVVTTGHAYPALIAPMALVTPWRLGLLFAVSGYASATLVARAAAPAAFAGDRSRRLLIPLAFGMLAVVPAEMWVRVLEAGYPHGYLRFWLVDGWRYGTYYGVAFPSWEHLWFLVYLWCYSMLLAGFVAWRGAARWMDRAAAWLARDTRLLWAPIAVMTTVRLGALFVVPEGQGLLHDVAGHSQYLPLFALGFLIARRPALWRALHRHAAAAALIAAVGGAIVVAVELGYPGDTVPPHAAMAANRAARSVMGWSMVVALFCLADRFANRDHRWRAPLGRAVFPAYIVHHPVIVLVTWFTLPWRLDPWAEAALLLVTTTLACVAACLLARALPPLGILLGVTPPPVRKGGSAPAIC</sequence>
<dbReference type="EMBL" id="QFNF01000019">
    <property type="protein sequence ID" value="PZO77472.1"/>
    <property type="molecule type" value="Genomic_DNA"/>
</dbReference>
<feature type="transmembrane region" description="Helical" evidence="1">
    <location>
        <begin position="170"/>
        <end position="189"/>
    </location>
</feature>
<feature type="transmembrane region" description="Helical" evidence="1">
    <location>
        <begin position="339"/>
        <end position="359"/>
    </location>
</feature>
<feature type="transmembrane region" description="Helical" evidence="1">
    <location>
        <begin position="365"/>
        <end position="387"/>
    </location>
</feature>
<feature type="transmembrane region" description="Helical" evidence="1">
    <location>
        <begin position="234"/>
        <end position="255"/>
    </location>
</feature>
<dbReference type="Proteomes" id="UP000248614">
    <property type="component" value="Unassembled WGS sequence"/>
</dbReference>
<evidence type="ECO:0000313" key="3">
    <source>
        <dbReference type="EMBL" id="PZO77472.1"/>
    </source>
</evidence>
<evidence type="ECO:0000259" key="2">
    <source>
        <dbReference type="Pfam" id="PF01757"/>
    </source>
</evidence>
<accession>A0A2W4ZA99</accession>
<feature type="transmembrane region" description="Helical" evidence="1">
    <location>
        <begin position="116"/>
        <end position="134"/>
    </location>
</feature>
<name>A0A2W4ZA99_9SPHN</name>
<dbReference type="InterPro" id="IPR050623">
    <property type="entry name" value="Glucan_succinyl_AcylTrfase"/>
</dbReference>
<organism evidence="3 4">
    <name type="scientific">Sphingomonas hengshuiensis</name>
    <dbReference type="NCBI Taxonomy" id="1609977"/>
    <lineage>
        <taxon>Bacteria</taxon>
        <taxon>Pseudomonadati</taxon>
        <taxon>Pseudomonadota</taxon>
        <taxon>Alphaproteobacteria</taxon>
        <taxon>Sphingomonadales</taxon>
        <taxon>Sphingomonadaceae</taxon>
        <taxon>Sphingomonas</taxon>
    </lineage>
</organism>
<dbReference type="PANTHER" id="PTHR36927">
    <property type="entry name" value="BLR4337 PROTEIN"/>
    <property type="match status" value="1"/>
</dbReference>
<evidence type="ECO:0000313" key="4">
    <source>
        <dbReference type="Proteomes" id="UP000248614"/>
    </source>
</evidence>
<dbReference type="GO" id="GO:0016747">
    <property type="term" value="F:acyltransferase activity, transferring groups other than amino-acyl groups"/>
    <property type="evidence" value="ECO:0007669"/>
    <property type="project" value="InterPro"/>
</dbReference>
<feature type="transmembrane region" description="Helical" evidence="1">
    <location>
        <begin position="209"/>
        <end position="228"/>
    </location>
</feature>
<feature type="transmembrane region" description="Helical" evidence="1">
    <location>
        <begin position="267"/>
        <end position="289"/>
    </location>
</feature>
<feature type="transmembrane region" description="Helical" evidence="1">
    <location>
        <begin position="41"/>
        <end position="62"/>
    </location>
</feature>
<keyword evidence="1" id="KW-0812">Transmembrane</keyword>
<keyword evidence="1" id="KW-1133">Transmembrane helix</keyword>
<feature type="transmembrane region" description="Helical" evidence="1">
    <location>
        <begin position="309"/>
        <end position="327"/>
    </location>
</feature>
<proteinExistence type="predicted"/>
<feature type="transmembrane region" description="Helical" evidence="1">
    <location>
        <begin position="82"/>
        <end position="104"/>
    </location>
</feature>
<keyword evidence="1" id="KW-0472">Membrane</keyword>
<dbReference type="PANTHER" id="PTHR36927:SF3">
    <property type="entry name" value="GLUCANS BIOSYNTHESIS PROTEIN C"/>
    <property type="match status" value="1"/>
</dbReference>
<evidence type="ECO:0000256" key="1">
    <source>
        <dbReference type="SAM" id="Phobius"/>
    </source>
</evidence>
<reference evidence="3 4" key="1">
    <citation type="submission" date="2017-08" db="EMBL/GenBank/DDBJ databases">
        <title>Infants hospitalized years apart are colonized by the same room-sourced microbial strains.</title>
        <authorList>
            <person name="Brooks B."/>
            <person name="Olm M.R."/>
            <person name="Firek B.A."/>
            <person name="Baker R."/>
            <person name="Thomas B.C."/>
            <person name="Morowitz M.J."/>
            <person name="Banfield J.F."/>
        </authorList>
    </citation>
    <scope>NUCLEOTIDE SEQUENCE [LARGE SCALE GENOMIC DNA]</scope>
    <source>
        <strain evidence="3">S2_018_000_R3_110</strain>
    </source>
</reference>
<dbReference type="Pfam" id="PF01757">
    <property type="entry name" value="Acyl_transf_3"/>
    <property type="match status" value="1"/>
</dbReference>
<dbReference type="InterPro" id="IPR002656">
    <property type="entry name" value="Acyl_transf_3_dom"/>
</dbReference>
<gene>
    <name evidence="3" type="ORF">DI632_08860</name>
</gene>
<comment type="caution">
    <text evidence="3">The sequence shown here is derived from an EMBL/GenBank/DDBJ whole genome shotgun (WGS) entry which is preliminary data.</text>
</comment>
<dbReference type="AlphaFoldDB" id="A0A2W4ZA99"/>